<keyword evidence="4" id="KW-0788">Thiol protease</keyword>
<evidence type="ECO:0000259" key="5">
    <source>
        <dbReference type="PROSITE" id="PS51935"/>
    </source>
</evidence>
<evidence type="ECO:0000256" key="3">
    <source>
        <dbReference type="ARBA" id="ARBA00022801"/>
    </source>
</evidence>
<keyword evidence="2" id="KW-0645">Protease</keyword>
<comment type="similarity">
    <text evidence="1">Belongs to the peptidase C40 family.</text>
</comment>
<feature type="non-terminal residue" evidence="6">
    <location>
        <position position="1"/>
    </location>
</feature>
<keyword evidence="3" id="KW-0378">Hydrolase</keyword>
<dbReference type="SUPFAM" id="SSF54001">
    <property type="entry name" value="Cysteine proteinases"/>
    <property type="match status" value="1"/>
</dbReference>
<reference evidence="6 7" key="1">
    <citation type="submission" date="2019-05" db="EMBL/GenBank/DDBJ databases">
        <title>Mycolicibacterium sphagni ENV482 genome assembly.</title>
        <authorList>
            <person name="Chen W."/>
            <person name="Faulkner N.W."/>
            <person name="Hyman M.R."/>
        </authorList>
    </citation>
    <scope>NUCLEOTIDE SEQUENCE [LARGE SCALE GENOMIC DNA]</scope>
    <source>
        <strain evidence="6 7">ENV482</strain>
    </source>
</reference>
<accession>A0ABX2K1J9</accession>
<evidence type="ECO:0000256" key="4">
    <source>
        <dbReference type="ARBA" id="ARBA00022807"/>
    </source>
</evidence>
<dbReference type="InterPro" id="IPR051794">
    <property type="entry name" value="PG_Endopeptidase_C40"/>
</dbReference>
<dbReference type="InterPro" id="IPR038765">
    <property type="entry name" value="Papain-like_cys_pep_sf"/>
</dbReference>
<dbReference type="Pfam" id="PF00877">
    <property type="entry name" value="NLPC_P60"/>
    <property type="match status" value="1"/>
</dbReference>
<dbReference type="PANTHER" id="PTHR47359:SF3">
    <property type="entry name" value="NLP_P60 DOMAIN-CONTAINING PROTEIN-RELATED"/>
    <property type="match status" value="1"/>
</dbReference>
<name>A0ABX2K1J9_9MYCO</name>
<evidence type="ECO:0000256" key="1">
    <source>
        <dbReference type="ARBA" id="ARBA00007074"/>
    </source>
</evidence>
<evidence type="ECO:0000313" key="6">
    <source>
        <dbReference type="EMBL" id="NTY62733.1"/>
    </source>
</evidence>
<dbReference type="PANTHER" id="PTHR47359">
    <property type="entry name" value="PEPTIDOGLYCAN DL-ENDOPEPTIDASE CWLO"/>
    <property type="match status" value="1"/>
</dbReference>
<dbReference type="RefSeq" id="WP_174400448.1">
    <property type="nucleotide sequence ID" value="NZ_VBSB01000020.1"/>
</dbReference>
<dbReference type="EMBL" id="VBSB01000020">
    <property type="protein sequence ID" value="NTY62733.1"/>
    <property type="molecule type" value="Genomic_DNA"/>
</dbReference>
<dbReference type="Proteomes" id="UP000708347">
    <property type="component" value="Unassembled WGS sequence"/>
</dbReference>
<proteinExistence type="inferred from homology"/>
<feature type="domain" description="NlpC/P60" evidence="5">
    <location>
        <begin position="91"/>
        <end position="209"/>
    </location>
</feature>
<organism evidence="6 7">
    <name type="scientific">Mycolicibacterium sphagni</name>
    <dbReference type="NCBI Taxonomy" id="1786"/>
    <lineage>
        <taxon>Bacteria</taxon>
        <taxon>Bacillati</taxon>
        <taxon>Actinomycetota</taxon>
        <taxon>Actinomycetes</taxon>
        <taxon>Mycobacteriales</taxon>
        <taxon>Mycobacteriaceae</taxon>
        <taxon>Mycolicibacterium</taxon>
    </lineage>
</organism>
<dbReference type="Gene3D" id="3.90.1720.10">
    <property type="entry name" value="endopeptidase domain like (from Nostoc punctiforme)"/>
    <property type="match status" value="1"/>
</dbReference>
<dbReference type="InterPro" id="IPR000064">
    <property type="entry name" value="NLP_P60_dom"/>
</dbReference>
<sequence length="209" mass="20977">LDRAKALLTRSEQRNIALANMIRAASGGYGGRPMGAGSMGMPMGGMGGGGTGVGGALGGLSGVLSGLSGSSRGDGSLLARRTHAGGLGLPSGAAARAVAYAKSKLGAPYVWGAEGPNSFDCSGLTQAAYAEAGIHIPRTTYEQVHAGRAVDRGDIQEGDLILCNWSSPGTPEHVMMAVSPTMAIEAPTPGQSVKISPIPNGHIEVRRVG</sequence>
<dbReference type="PROSITE" id="PS51935">
    <property type="entry name" value="NLPC_P60"/>
    <property type="match status" value="1"/>
</dbReference>
<evidence type="ECO:0000313" key="7">
    <source>
        <dbReference type="Proteomes" id="UP000708347"/>
    </source>
</evidence>
<gene>
    <name evidence="6" type="ORF">FEG63_24675</name>
</gene>
<evidence type="ECO:0000256" key="2">
    <source>
        <dbReference type="ARBA" id="ARBA00022670"/>
    </source>
</evidence>
<comment type="caution">
    <text evidence="6">The sequence shown here is derived from an EMBL/GenBank/DDBJ whole genome shotgun (WGS) entry which is preliminary data.</text>
</comment>
<protein>
    <submittedName>
        <fullName evidence="6">NlpC/P60 family protein</fullName>
    </submittedName>
</protein>
<keyword evidence="7" id="KW-1185">Reference proteome</keyword>